<dbReference type="InterPro" id="IPR017937">
    <property type="entry name" value="Thioredoxin_CS"/>
</dbReference>
<feature type="signal peptide" evidence="2">
    <location>
        <begin position="1"/>
        <end position="20"/>
    </location>
</feature>
<keyword evidence="2" id="KW-0732">Signal</keyword>
<accession>A0ABQ0MXJ4</accession>
<name>A0ABQ0MXJ4_9GAMM</name>
<organism evidence="4 5">
    <name type="scientific">Colwellia marinimaniae</name>
    <dbReference type="NCBI Taxonomy" id="1513592"/>
    <lineage>
        <taxon>Bacteria</taxon>
        <taxon>Pseudomonadati</taxon>
        <taxon>Pseudomonadota</taxon>
        <taxon>Gammaproteobacteria</taxon>
        <taxon>Alteromonadales</taxon>
        <taxon>Colwelliaceae</taxon>
        <taxon>Colwellia</taxon>
    </lineage>
</organism>
<dbReference type="RefSeq" id="WP_057181446.1">
    <property type="nucleotide sequence ID" value="NZ_BDQM01000025.1"/>
</dbReference>
<comment type="caution">
    <text evidence="4">The sequence shown here is derived from an EMBL/GenBank/DDBJ whole genome shotgun (WGS) entry which is preliminary data.</text>
</comment>
<evidence type="ECO:0000256" key="1">
    <source>
        <dbReference type="ARBA" id="ARBA00023284"/>
    </source>
</evidence>
<keyword evidence="5" id="KW-1185">Reference proteome</keyword>
<dbReference type="InterPro" id="IPR000866">
    <property type="entry name" value="AhpC/TSA"/>
</dbReference>
<evidence type="ECO:0000313" key="5">
    <source>
        <dbReference type="Proteomes" id="UP000197068"/>
    </source>
</evidence>
<dbReference type="EMBL" id="BDQM01000025">
    <property type="protein sequence ID" value="GAW97095.1"/>
    <property type="molecule type" value="Genomic_DNA"/>
</dbReference>
<dbReference type="Proteomes" id="UP000197068">
    <property type="component" value="Unassembled WGS sequence"/>
</dbReference>
<dbReference type="InterPro" id="IPR013766">
    <property type="entry name" value="Thioredoxin_domain"/>
</dbReference>
<sequence length="155" mass="17125">MKTIPLVLMLSLLPINFAVSHEIGDTISKKAQQILNIPAGKVGVVDFFASWCASCAKEIPDMKKFIKADTEQKTYVIGIDVDEELEEGLAFQQELAIDFPVINDTDQSLIAEFSPIGMPALYYVIDNKIVGKRIGAVDNIDEKIKDDLAKLKVII</sequence>
<evidence type="ECO:0000256" key="2">
    <source>
        <dbReference type="SAM" id="SignalP"/>
    </source>
</evidence>
<reference evidence="4 5" key="1">
    <citation type="submission" date="2017-06" db="EMBL/GenBank/DDBJ databases">
        <title>Whole Genome Sequences of Colwellia marinimaniae MTCD1.</title>
        <authorList>
            <person name="Kusumoto H."/>
            <person name="Inoue M."/>
            <person name="Tanikawa K."/>
            <person name="Maeji H."/>
            <person name="Cameron J.H."/>
            <person name="Bartlett D.H."/>
        </authorList>
    </citation>
    <scope>NUCLEOTIDE SEQUENCE [LARGE SCALE GENOMIC DNA]</scope>
    <source>
        <strain evidence="4 5">MTCD1</strain>
    </source>
</reference>
<feature type="chain" id="PRO_5047439506" evidence="2">
    <location>
        <begin position="21"/>
        <end position="155"/>
    </location>
</feature>
<dbReference type="PROSITE" id="PS51352">
    <property type="entry name" value="THIOREDOXIN_2"/>
    <property type="match status" value="1"/>
</dbReference>
<dbReference type="InterPro" id="IPR050553">
    <property type="entry name" value="Thioredoxin_ResA/DsbE_sf"/>
</dbReference>
<keyword evidence="1" id="KW-0676">Redox-active center</keyword>
<evidence type="ECO:0000313" key="4">
    <source>
        <dbReference type="EMBL" id="GAW97095.1"/>
    </source>
</evidence>
<dbReference type="CDD" id="cd02966">
    <property type="entry name" value="TlpA_like_family"/>
    <property type="match status" value="1"/>
</dbReference>
<proteinExistence type="predicted"/>
<dbReference type="SUPFAM" id="SSF52833">
    <property type="entry name" value="Thioredoxin-like"/>
    <property type="match status" value="1"/>
</dbReference>
<dbReference type="PROSITE" id="PS00194">
    <property type="entry name" value="THIOREDOXIN_1"/>
    <property type="match status" value="1"/>
</dbReference>
<dbReference type="PANTHER" id="PTHR42852">
    <property type="entry name" value="THIOL:DISULFIDE INTERCHANGE PROTEIN DSBE"/>
    <property type="match status" value="1"/>
</dbReference>
<dbReference type="Gene3D" id="3.40.30.10">
    <property type="entry name" value="Glutaredoxin"/>
    <property type="match status" value="1"/>
</dbReference>
<evidence type="ECO:0000259" key="3">
    <source>
        <dbReference type="PROSITE" id="PS51352"/>
    </source>
</evidence>
<protein>
    <submittedName>
        <fullName evidence="4">Thioredoxin</fullName>
    </submittedName>
</protein>
<dbReference type="Pfam" id="PF00578">
    <property type="entry name" value="AhpC-TSA"/>
    <property type="match status" value="1"/>
</dbReference>
<dbReference type="PANTHER" id="PTHR42852:SF13">
    <property type="entry name" value="PROTEIN DIPZ"/>
    <property type="match status" value="1"/>
</dbReference>
<feature type="domain" description="Thioredoxin" evidence="3">
    <location>
        <begin position="1"/>
        <end position="149"/>
    </location>
</feature>
<dbReference type="InterPro" id="IPR036249">
    <property type="entry name" value="Thioredoxin-like_sf"/>
</dbReference>
<gene>
    <name evidence="4" type="ORF">MTCD1_02721</name>
</gene>